<evidence type="ECO:0000256" key="6">
    <source>
        <dbReference type="ARBA" id="ARBA00022989"/>
    </source>
</evidence>
<dbReference type="PANTHER" id="PTHR43394:SF1">
    <property type="entry name" value="ATP-BINDING CASSETTE SUB-FAMILY B MEMBER 10, MITOCHONDRIAL"/>
    <property type="match status" value="1"/>
</dbReference>
<evidence type="ECO:0000259" key="10">
    <source>
        <dbReference type="PROSITE" id="PS50929"/>
    </source>
</evidence>
<sequence length="587" mass="65720">MRATDVLRIYGESVKRHLLAVTLVLIGVLAGSVITVVAPLYYKDFFDVLAQNGDIGERIEILRRIILAILALGFVSFIGWRTASFGMQHLASRVVANLRERAFAHLIHHSQRFFTSTFTGTLVQRVNRFANGYDRIADRVVYDIIPIIVQVVGVIWILASIQPVMAVIIVLWTALFLAANYSFARWKLKYDIAGTAQDSKTTGTLADIITNQSAVEAHGSHAFEQSRYGAQVATQMHMTRFRWNLAQSFDSIQALLIVVVEFAVFYVGVGLWAKGEFSIGTFVLVQAYIIRLSDRLWSFSRLIRDVYDSFADAKEMVEIMQAPHEVSNMPDAQTIAHVKGDIRFDHVSFSYNAQTIIDNFTTTIKAGERIALVGPSGAGKSTVVKLLFRFYDPTKGDLLIDGCSIRELSLNSLRQTLSLVPQDPALFHRSLMENIRYGKPEASDEEVLYAARLAHCDEFIDVLPAKYETLVGERGIKLSGGERQRVALARAFLRNAPIIVLDEATSSLDSESERYIQQALGELMKERTTLVIAHRLSTIRSMDRIIVMNKGRIIEDGSHDELLKKKGLYTKLWGLQQGGFIPSAINQ</sequence>
<evidence type="ECO:0000256" key="8">
    <source>
        <dbReference type="SAM" id="Phobius"/>
    </source>
</evidence>
<dbReference type="GO" id="GO:0005886">
    <property type="term" value="C:plasma membrane"/>
    <property type="evidence" value="ECO:0007669"/>
    <property type="project" value="UniProtKB-SubCell"/>
</dbReference>
<dbReference type="PANTHER" id="PTHR43394">
    <property type="entry name" value="ATP-DEPENDENT PERMEASE MDL1, MITOCHONDRIAL"/>
    <property type="match status" value="1"/>
</dbReference>
<evidence type="ECO:0000256" key="5">
    <source>
        <dbReference type="ARBA" id="ARBA00022840"/>
    </source>
</evidence>
<dbReference type="InterPro" id="IPR036640">
    <property type="entry name" value="ABC1_TM_sf"/>
</dbReference>
<keyword evidence="7 8" id="KW-0472">Membrane</keyword>
<proteinExistence type="predicted"/>
<dbReference type="SMART" id="SM00382">
    <property type="entry name" value="AAA"/>
    <property type="match status" value="1"/>
</dbReference>
<reference evidence="11 12" key="1">
    <citation type="journal article" date="2016" name="Nat. Commun.">
        <title>Thousands of microbial genomes shed light on interconnected biogeochemical processes in an aquifer system.</title>
        <authorList>
            <person name="Anantharaman K."/>
            <person name="Brown C.T."/>
            <person name="Hug L.A."/>
            <person name="Sharon I."/>
            <person name="Castelle C.J."/>
            <person name="Probst A.J."/>
            <person name="Thomas B.C."/>
            <person name="Singh A."/>
            <person name="Wilkins M.J."/>
            <person name="Karaoz U."/>
            <person name="Brodie E.L."/>
            <person name="Williams K.H."/>
            <person name="Hubbard S.S."/>
            <person name="Banfield J.F."/>
        </authorList>
    </citation>
    <scope>NUCLEOTIDE SEQUENCE [LARGE SCALE GENOMIC DNA]</scope>
</reference>
<keyword evidence="5" id="KW-0067">ATP-binding</keyword>
<evidence type="ECO:0000256" key="3">
    <source>
        <dbReference type="ARBA" id="ARBA00022692"/>
    </source>
</evidence>
<dbReference type="PROSITE" id="PS00211">
    <property type="entry name" value="ABC_TRANSPORTER_1"/>
    <property type="match status" value="1"/>
</dbReference>
<dbReference type="FunFam" id="3.40.50.300:FF:000287">
    <property type="entry name" value="Multidrug ABC transporter ATP-binding protein"/>
    <property type="match status" value="1"/>
</dbReference>
<accession>A0A1G2D5I0</accession>
<keyword evidence="4" id="KW-0547">Nucleotide-binding</keyword>
<evidence type="ECO:0000313" key="12">
    <source>
        <dbReference type="Proteomes" id="UP000177996"/>
    </source>
</evidence>
<dbReference type="SUPFAM" id="SSF90123">
    <property type="entry name" value="ABC transporter transmembrane region"/>
    <property type="match status" value="1"/>
</dbReference>
<dbReference type="InterPro" id="IPR027417">
    <property type="entry name" value="P-loop_NTPase"/>
</dbReference>
<evidence type="ECO:0000259" key="9">
    <source>
        <dbReference type="PROSITE" id="PS50893"/>
    </source>
</evidence>
<feature type="domain" description="ABC transmembrane type-1" evidence="10">
    <location>
        <begin position="23"/>
        <end position="308"/>
    </location>
</feature>
<evidence type="ECO:0000256" key="4">
    <source>
        <dbReference type="ARBA" id="ARBA00022741"/>
    </source>
</evidence>
<dbReference type="InterPro" id="IPR017871">
    <property type="entry name" value="ABC_transporter-like_CS"/>
</dbReference>
<feature type="transmembrane region" description="Helical" evidence="8">
    <location>
        <begin position="18"/>
        <end position="41"/>
    </location>
</feature>
<dbReference type="EMBL" id="MHLL01000025">
    <property type="protein sequence ID" value="OGZ08849.1"/>
    <property type="molecule type" value="Genomic_DNA"/>
</dbReference>
<dbReference type="Proteomes" id="UP000177996">
    <property type="component" value="Unassembled WGS sequence"/>
</dbReference>
<dbReference type="AlphaFoldDB" id="A0A1G2D5I0"/>
<dbReference type="InterPro" id="IPR003593">
    <property type="entry name" value="AAA+_ATPase"/>
</dbReference>
<comment type="caution">
    <text evidence="11">The sequence shown here is derived from an EMBL/GenBank/DDBJ whole genome shotgun (WGS) entry which is preliminary data.</text>
</comment>
<dbReference type="PROSITE" id="PS50929">
    <property type="entry name" value="ABC_TM1F"/>
    <property type="match status" value="1"/>
</dbReference>
<dbReference type="GO" id="GO:0005524">
    <property type="term" value="F:ATP binding"/>
    <property type="evidence" value="ECO:0007669"/>
    <property type="project" value="UniProtKB-KW"/>
</dbReference>
<dbReference type="PROSITE" id="PS50893">
    <property type="entry name" value="ABC_TRANSPORTER_2"/>
    <property type="match status" value="1"/>
</dbReference>
<dbReference type="Pfam" id="PF00664">
    <property type="entry name" value="ABC_membrane"/>
    <property type="match status" value="1"/>
</dbReference>
<dbReference type="Pfam" id="PF00005">
    <property type="entry name" value="ABC_tran"/>
    <property type="match status" value="1"/>
</dbReference>
<dbReference type="CDD" id="cd07346">
    <property type="entry name" value="ABC_6TM_exporters"/>
    <property type="match status" value="1"/>
</dbReference>
<keyword evidence="2" id="KW-0813">Transport</keyword>
<comment type="subcellular location">
    <subcellularLocation>
        <location evidence="1">Cell membrane</location>
        <topology evidence="1">Multi-pass membrane protein</topology>
    </subcellularLocation>
</comment>
<evidence type="ECO:0000256" key="1">
    <source>
        <dbReference type="ARBA" id="ARBA00004651"/>
    </source>
</evidence>
<feature type="transmembrane region" description="Helical" evidence="8">
    <location>
        <begin position="164"/>
        <end position="183"/>
    </location>
</feature>
<evidence type="ECO:0008006" key="13">
    <source>
        <dbReference type="Google" id="ProtNLM"/>
    </source>
</evidence>
<dbReference type="STRING" id="1798661.A3D65_01955"/>
<dbReference type="GO" id="GO:0016887">
    <property type="term" value="F:ATP hydrolysis activity"/>
    <property type="evidence" value="ECO:0007669"/>
    <property type="project" value="InterPro"/>
</dbReference>
<feature type="transmembrane region" description="Helical" evidence="8">
    <location>
        <begin position="140"/>
        <end position="158"/>
    </location>
</feature>
<feature type="domain" description="ABC transporter" evidence="9">
    <location>
        <begin position="342"/>
        <end position="575"/>
    </location>
</feature>
<evidence type="ECO:0000256" key="2">
    <source>
        <dbReference type="ARBA" id="ARBA00022448"/>
    </source>
</evidence>
<name>A0A1G2D5I0_9BACT</name>
<dbReference type="InterPro" id="IPR003439">
    <property type="entry name" value="ABC_transporter-like_ATP-bd"/>
</dbReference>
<keyword evidence="6 8" id="KW-1133">Transmembrane helix</keyword>
<gene>
    <name evidence="11" type="ORF">A3D65_01955</name>
</gene>
<organism evidence="11 12">
    <name type="scientific">Candidatus Lloydbacteria bacterium RIFCSPHIGHO2_02_FULL_50_13</name>
    <dbReference type="NCBI Taxonomy" id="1798661"/>
    <lineage>
        <taxon>Bacteria</taxon>
        <taxon>Candidatus Lloydiibacteriota</taxon>
    </lineage>
</organism>
<protein>
    <recommendedName>
        <fullName evidence="13">ABC transporter ATP-binding protein</fullName>
    </recommendedName>
</protein>
<dbReference type="InterPro" id="IPR039421">
    <property type="entry name" value="Type_1_exporter"/>
</dbReference>
<dbReference type="SUPFAM" id="SSF52540">
    <property type="entry name" value="P-loop containing nucleoside triphosphate hydrolases"/>
    <property type="match status" value="1"/>
</dbReference>
<dbReference type="Gene3D" id="1.20.1560.10">
    <property type="entry name" value="ABC transporter type 1, transmembrane domain"/>
    <property type="match status" value="1"/>
</dbReference>
<evidence type="ECO:0000256" key="7">
    <source>
        <dbReference type="ARBA" id="ARBA00023136"/>
    </source>
</evidence>
<dbReference type="Gene3D" id="3.40.50.300">
    <property type="entry name" value="P-loop containing nucleotide triphosphate hydrolases"/>
    <property type="match status" value="1"/>
</dbReference>
<dbReference type="InterPro" id="IPR011527">
    <property type="entry name" value="ABC1_TM_dom"/>
</dbReference>
<dbReference type="GO" id="GO:0015421">
    <property type="term" value="F:ABC-type oligopeptide transporter activity"/>
    <property type="evidence" value="ECO:0007669"/>
    <property type="project" value="TreeGrafter"/>
</dbReference>
<evidence type="ECO:0000313" key="11">
    <source>
        <dbReference type="EMBL" id="OGZ08849.1"/>
    </source>
</evidence>
<feature type="transmembrane region" description="Helical" evidence="8">
    <location>
        <begin position="61"/>
        <end position="80"/>
    </location>
</feature>
<feature type="transmembrane region" description="Helical" evidence="8">
    <location>
        <begin position="252"/>
        <end position="271"/>
    </location>
</feature>
<keyword evidence="3 8" id="KW-0812">Transmembrane</keyword>